<reference evidence="2 3" key="1">
    <citation type="submission" date="2016-10" db="EMBL/GenBank/DDBJ databases">
        <authorList>
            <person name="Varghese N."/>
            <person name="Submissions S."/>
        </authorList>
    </citation>
    <scope>NUCLEOTIDE SEQUENCE [LARGE SCALE GENOMIC DNA]</scope>
    <source>
        <strain evidence="2 3">DSM 16392</strain>
    </source>
</reference>
<dbReference type="InterPro" id="IPR035959">
    <property type="entry name" value="RutC-like_sf"/>
</dbReference>
<keyword evidence="3" id="KW-1185">Reference proteome</keyword>
<comment type="caution">
    <text evidence="2">The sequence shown here is derived from an EMBL/GenBank/DDBJ whole genome shotgun (WGS) entry which is preliminary data.</text>
</comment>
<name>A0A1I4FQQ5_9HYPH</name>
<dbReference type="Pfam" id="PF01042">
    <property type="entry name" value="Ribonuc_L-PSP"/>
    <property type="match status" value="1"/>
</dbReference>
<dbReference type="EMBL" id="FOSK01000021">
    <property type="protein sequence ID" value="SFL20162.1"/>
    <property type="molecule type" value="Genomic_DNA"/>
</dbReference>
<evidence type="ECO:0000256" key="1">
    <source>
        <dbReference type="ARBA" id="ARBA00010552"/>
    </source>
</evidence>
<gene>
    <name evidence="2" type="ORF">SAMN04488518_12140</name>
</gene>
<dbReference type="Gene3D" id="3.30.1330.40">
    <property type="entry name" value="RutC-like"/>
    <property type="match status" value="1"/>
</dbReference>
<evidence type="ECO:0000313" key="3">
    <source>
        <dbReference type="Proteomes" id="UP000199598"/>
    </source>
</evidence>
<accession>A0A1I4FQQ5</accession>
<dbReference type="CDD" id="cd00448">
    <property type="entry name" value="YjgF_YER057c_UK114_family"/>
    <property type="match status" value="1"/>
</dbReference>
<dbReference type="InterPro" id="IPR006175">
    <property type="entry name" value="YjgF/YER057c/UK114"/>
</dbReference>
<dbReference type="PANTHER" id="PTHR11803">
    <property type="entry name" value="2-IMINOBUTANOATE/2-IMINOPROPANOATE DEAMINASE RIDA"/>
    <property type="match status" value="1"/>
</dbReference>
<dbReference type="Proteomes" id="UP000199598">
    <property type="component" value="Unassembled WGS sequence"/>
</dbReference>
<dbReference type="PANTHER" id="PTHR11803:SF58">
    <property type="entry name" value="PROTEIN HMF1-RELATED"/>
    <property type="match status" value="1"/>
</dbReference>
<comment type="similarity">
    <text evidence="1">Belongs to the RutC family.</text>
</comment>
<dbReference type="RefSeq" id="WP_093524091.1">
    <property type="nucleotide sequence ID" value="NZ_FOSK01000021.1"/>
</dbReference>
<proteinExistence type="inferred from homology"/>
<sequence length="129" mass="14455">MEIGKHLPSEASQHVTAGPYSPVLIVKADKIALISGQAPLDDEGNVIGETIEEQTRVTLDNCLKQLQTVDCDLGDVFKVNVFLTDLEEWERFNVVYQDYMPEPRPVRTAVQAGLLSTFKVEIEMWAVHN</sequence>
<protein>
    <submittedName>
        <fullName evidence="2">2-iminobutanoate/2-iminopropanoate deaminase</fullName>
    </submittedName>
</protein>
<organism evidence="2 3">
    <name type="scientific">Pseudovibrio ascidiaceicola</name>
    <dbReference type="NCBI Taxonomy" id="285279"/>
    <lineage>
        <taxon>Bacteria</taxon>
        <taxon>Pseudomonadati</taxon>
        <taxon>Pseudomonadota</taxon>
        <taxon>Alphaproteobacteria</taxon>
        <taxon>Hyphomicrobiales</taxon>
        <taxon>Stappiaceae</taxon>
        <taxon>Pseudovibrio</taxon>
    </lineage>
</organism>
<evidence type="ECO:0000313" key="2">
    <source>
        <dbReference type="EMBL" id="SFL20162.1"/>
    </source>
</evidence>
<dbReference type="SUPFAM" id="SSF55298">
    <property type="entry name" value="YjgF-like"/>
    <property type="match status" value="1"/>
</dbReference>